<evidence type="ECO:0000313" key="1">
    <source>
        <dbReference type="EMBL" id="SVA56785.1"/>
    </source>
</evidence>
<organism evidence="1">
    <name type="scientific">marine metagenome</name>
    <dbReference type="NCBI Taxonomy" id="408172"/>
    <lineage>
        <taxon>unclassified sequences</taxon>
        <taxon>metagenomes</taxon>
        <taxon>ecological metagenomes</taxon>
    </lineage>
</organism>
<protein>
    <submittedName>
        <fullName evidence="1">Uncharacterized protein</fullName>
    </submittedName>
</protein>
<proteinExistence type="predicted"/>
<name>A0A381WW78_9ZZZZ</name>
<feature type="non-terminal residue" evidence="1">
    <location>
        <position position="1"/>
    </location>
</feature>
<dbReference type="AlphaFoldDB" id="A0A381WW78"/>
<sequence length="40" mass="4163">PTMTPNTNPKNTIVTVIEIGIGPRENTGSAVKTATIPSQI</sequence>
<gene>
    <name evidence="1" type="ORF">METZ01_LOCUS109639</name>
</gene>
<accession>A0A381WW78</accession>
<reference evidence="1" key="1">
    <citation type="submission" date="2018-05" db="EMBL/GenBank/DDBJ databases">
        <authorList>
            <person name="Lanie J.A."/>
            <person name="Ng W.-L."/>
            <person name="Kazmierczak K.M."/>
            <person name="Andrzejewski T.M."/>
            <person name="Davidsen T.M."/>
            <person name="Wayne K.J."/>
            <person name="Tettelin H."/>
            <person name="Glass J.I."/>
            <person name="Rusch D."/>
            <person name="Podicherti R."/>
            <person name="Tsui H.-C.T."/>
            <person name="Winkler M.E."/>
        </authorList>
    </citation>
    <scope>NUCLEOTIDE SEQUENCE</scope>
</reference>
<dbReference type="EMBL" id="UINC01013094">
    <property type="protein sequence ID" value="SVA56785.1"/>
    <property type="molecule type" value="Genomic_DNA"/>
</dbReference>